<evidence type="ECO:0000313" key="3">
    <source>
        <dbReference type="EMBL" id="GFH87391.1"/>
    </source>
</evidence>
<protein>
    <submittedName>
        <fullName evidence="4">DUF4373 domain-containing protein</fullName>
    </submittedName>
</protein>
<reference evidence="5 7" key="2">
    <citation type="submission" date="2019-03" db="EMBL/GenBank/DDBJ databases">
        <title>Diversity of the mouse oral microbiome.</title>
        <authorList>
            <person name="Joseph S."/>
            <person name="Aduse-Opoku J."/>
            <person name="Curtis M."/>
            <person name="Wade W."/>
            <person name="Hashim A."/>
        </authorList>
    </citation>
    <scope>NUCLEOTIDE SEQUENCE [LARGE SCALE GENOMIC DNA]</scope>
    <source>
        <strain evidence="5 7">P2318</strain>
    </source>
</reference>
<feature type="domain" description="Lin1244/Lin1753-like N-terminal" evidence="2">
    <location>
        <begin position="10"/>
        <end position="104"/>
    </location>
</feature>
<dbReference type="OrthoDB" id="1099762at2"/>
<accession>A0A3L8A618</accession>
<dbReference type="PANTHER" id="PTHR39196">
    <property type="entry name" value="PRIMOSOME, DNAD SUBUNIT"/>
    <property type="match status" value="1"/>
</dbReference>
<dbReference type="EMBL" id="SPPV01000044">
    <property type="protein sequence ID" value="TFU46573.1"/>
    <property type="molecule type" value="Genomic_DNA"/>
</dbReference>
<organism evidence="4 6">
    <name type="scientific">Bacteroides acidifaciens</name>
    <dbReference type="NCBI Taxonomy" id="85831"/>
    <lineage>
        <taxon>Bacteria</taxon>
        <taxon>Pseudomonadati</taxon>
        <taxon>Bacteroidota</taxon>
        <taxon>Bacteroidia</taxon>
        <taxon>Bacteroidales</taxon>
        <taxon>Bacteroidaceae</taxon>
        <taxon>Bacteroides</taxon>
    </lineage>
</organism>
<proteinExistence type="predicted"/>
<evidence type="ECO:0000313" key="5">
    <source>
        <dbReference type="EMBL" id="TFU46573.1"/>
    </source>
</evidence>
<gene>
    <name evidence="4" type="ORF">D7Y07_12490</name>
    <name evidence="5" type="ORF">E4T97_16295</name>
    <name evidence="3" type="ORF">IMSAGC001_02816</name>
</gene>
<evidence type="ECO:0000313" key="4">
    <source>
        <dbReference type="EMBL" id="RLT79635.1"/>
    </source>
</evidence>
<feature type="compositionally biased region" description="Polar residues" evidence="1">
    <location>
        <begin position="138"/>
        <end position="152"/>
    </location>
</feature>
<dbReference type="EMBL" id="RAZM01000040">
    <property type="protein sequence ID" value="RLT79635.1"/>
    <property type="molecule type" value="Genomic_DNA"/>
</dbReference>
<dbReference type="Proteomes" id="UP000298073">
    <property type="component" value="Unassembled WGS sequence"/>
</dbReference>
<dbReference type="RefSeq" id="WP_121766533.1">
    <property type="nucleotide sequence ID" value="NZ_BLLS01000091.1"/>
</dbReference>
<dbReference type="Proteomes" id="UP000267159">
    <property type="component" value="Unassembled WGS sequence"/>
</dbReference>
<evidence type="ECO:0000313" key="8">
    <source>
        <dbReference type="Proteomes" id="UP000491181"/>
    </source>
</evidence>
<dbReference type="Pfam" id="PF14297">
    <property type="entry name" value="Lin1244_N"/>
    <property type="match status" value="1"/>
</dbReference>
<evidence type="ECO:0000256" key="1">
    <source>
        <dbReference type="SAM" id="MobiDB-lite"/>
    </source>
</evidence>
<comment type="caution">
    <text evidence="4">The sequence shown here is derived from an EMBL/GenBank/DDBJ whole genome shotgun (WGS) entry which is preliminary data.</text>
</comment>
<dbReference type="PANTHER" id="PTHR39196:SF1">
    <property type="entry name" value="PRIMOSOME, DNAD SUBUNIT"/>
    <property type="match status" value="1"/>
</dbReference>
<sequence length="262" mass="30069">MSIINKGISYFPTPANFFDEETIELLEAKFGVLASYVVLRLLCKIYKEGYYISWGKEQSLIFVRKVGGGINEEMMVKIMELLLEKGFFHKETYEQYGVLTSERIQEVWFEATIRRKIDFSQLPYILETKRRKGKQKEVTNNENADISSTQEGVNPENEDIYGQTKLKQTKLNPEEEERNDASFEIPEYAYNQATHNIAGLIESLKCHKVTNPKERQTILRMSDYGRKGTQVWKLLSNTSWSKIGAPGKYIIAALAGGRKQAG</sequence>
<dbReference type="STRING" id="1235814.GCA_000613385_01177"/>
<reference evidence="4 6" key="1">
    <citation type="submission" date="2018-09" db="EMBL/GenBank/DDBJ databases">
        <title>Murine metabolic-syndrome-specific gut microbial biobank.</title>
        <authorList>
            <person name="Liu C."/>
        </authorList>
    </citation>
    <scope>NUCLEOTIDE SEQUENCE [LARGE SCALE GENOMIC DNA]</scope>
    <source>
        <strain evidence="4 6">0.1X-D8-26</strain>
    </source>
</reference>
<reference evidence="3 8" key="3">
    <citation type="journal article" date="2020" name="Microbiome">
        <title>Single-cell genomics of uncultured bacteria reveals dietary fiber responders in the mouse gut microbiota.</title>
        <authorList>
            <person name="Chijiiwa R."/>
            <person name="Hosokawa M."/>
            <person name="Kogawa M."/>
            <person name="Nishikawa Y."/>
            <person name="Ide K."/>
            <person name="Sakanashi C."/>
            <person name="Takahashi K."/>
            <person name="Takeyama H."/>
        </authorList>
    </citation>
    <scope>NUCLEOTIDE SEQUENCE [LARGE SCALE GENOMIC DNA]</scope>
    <source>
        <strain evidence="3">IMSAGC_001</strain>
    </source>
</reference>
<dbReference type="InterPro" id="IPR025400">
    <property type="entry name" value="Lin1244/Lin1753-like_N"/>
</dbReference>
<name>A0A3L8A618_9BACE</name>
<evidence type="ECO:0000259" key="2">
    <source>
        <dbReference type="Pfam" id="PF14297"/>
    </source>
</evidence>
<feature type="region of interest" description="Disordered" evidence="1">
    <location>
        <begin position="133"/>
        <end position="157"/>
    </location>
</feature>
<dbReference type="AlphaFoldDB" id="A0A3L8A618"/>
<dbReference type="EMBL" id="BLLS01000091">
    <property type="protein sequence ID" value="GFH87391.1"/>
    <property type="molecule type" value="Genomic_DNA"/>
</dbReference>
<dbReference type="Proteomes" id="UP000491181">
    <property type="component" value="Unassembled WGS sequence"/>
</dbReference>
<evidence type="ECO:0000313" key="6">
    <source>
        <dbReference type="Proteomes" id="UP000267159"/>
    </source>
</evidence>
<evidence type="ECO:0000313" key="7">
    <source>
        <dbReference type="Proteomes" id="UP000298073"/>
    </source>
</evidence>
<dbReference type="GeneID" id="93048957"/>